<feature type="region of interest" description="Disordered" evidence="9">
    <location>
        <begin position="36"/>
        <end position="138"/>
    </location>
</feature>
<dbReference type="InterPro" id="IPR036236">
    <property type="entry name" value="Znf_C2H2_sf"/>
</dbReference>
<keyword evidence="7" id="KW-0539">Nucleus</keyword>
<organism evidence="11">
    <name type="scientific">Cacopsylla melanoneura</name>
    <dbReference type="NCBI Taxonomy" id="428564"/>
    <lineage>
        <taxon>Eukaryota</taxon>
        <taxon>Metazoa</taxon>
        <taxon>Ecdysozoa</taxon>
        <taxon>Arthropoda</taxon>
        <taxon>Hexapoda</taxon>
        <taxon>Insecta</taxon>
        <taxon>Pterygota</taxon>
        <taxon>Neoptera</taxon>
        <taxon>Paraneoptera</taxon>
        <taxon>Hemiptera</taxon>
        <taxon>Sternorrhyncha</taxon>
        <taxon>Psylloidea</taxon>
        <taxon>Psyllidae</taxon>
        <taxon>Psyllinae</taxon>
        <taxon>Cacopsylla</taxon>
    </lineage>
</organism>
<dbReference type="GO" id="GO:0008270">
    <property type="term" value="F:zinc ion binding"/>
    <property type="evidence" value="ECO:0007669"/>
    <property type="project" value="UniProtKB-KW"/>
</dbReference>
<dbReference type="PANTHER" id="PTHR46481">
    <property type="entry name" value="ZINC FINGER BED DOMAIN-CONTAINING PROTEIN 4"/>
    <property type="match status" value="1"/>
</dbReference>
<evidence type="ECO:0000256" key="8">
    <source>
        <dbReference type="PROSITE-ProRule" id="PRU00027"/>
    </source>
</evidence>
<dbReference type="SMART" id="SM00614">
    <property type="entry name" value="ZnF_BED"/>
    <property type="match status" value="1"/>
</dbReference>
<keyword evidence="4" id="KW-0862">Zinc</keyword>
<reference evidence="11" key="1">
    <citation type="submission" date="2021-05" db="EMBL/GenBank/DDBJ databases">
        <authorList>
            <person name="Alioto T."/>
            <person name="Alioto T."/>
            <person name="Gomez Garrido J."/>
        </authorList>
    </citation>
    <scope>NUCLEOTIDE SEQUENCE</scope>
</reference>
<evidence type="ECO:0000256" key="3">
    <source>
        <dbReference type="ARBA" id="ARBA00022771"/>
    </source>
</evidence>
<comment type="subcellular location">
    <subcellularLocation>
        <location evidence="1">Nucleus</location>
    </subcellularLocation>
</comment>
<accession>A0A8D8Z902</accession>
<evidence type="ECO:0000256" key="6">
    <source>
        <dbReference type="ARBA" id="ARBA00023163"/>
    </source>
</evidence>
<keyword evidence="5" id="KW-0805">Transcription regulation</keyword>
<keyword evidence="3 8" id="KW-0863">Zinc-finger</keyword>
<dbReference type="InterPro" id="IPR003656">
    <property type="entry name" value="Znf_BED"/>
</dbReference>
<evidence type="ECO:0000259" key="10">
    <source>
        <dbReference type="PROSITE" id="PS50808"/>
    </source>
</evidence>
<dbReference type="PROSITE" id="PS50808">
    <property type="entry name" value="ZF_BED"/>
    <property type="match status" value="1"/>
</dbReference>
<dbReference type="Pfam" id="PF02892">
    <property type="entry name" value="zf-BED"/>
    <property type="match status" value="1"/>
</dbReference>
<dbReference type="SUPFAM" id="SSF57667">
    <property type="entry name" value="beta-beta-alpha zinc fingers"/>
    <property type="match status" value="1"/>
</dbReference>
<keyword evidence="2" id="KW-0479">Metal-binding</keyword>
<dbReference type="SUPFAM" id="SSF140996">
    <property type="entry name" value="Hermes dimerisation domain"/>
    <property type="match status" value="1"/>
</dbReference>
<dbReference type="InterPro" id="IPR052035">
    <property type="entry name" value="ZnF_BED_domain_contain"/>
</dbReference>
<protein>
    <submittedName>
        <fullName evidence="11">Zinc finger BED domain-containing protein 1</fullName>
    </submittedName>
</protein>
<dbReference type="EMBL" id="HBUF01445427">
    <property type="protein sequence ID" value="CAG6743273.1"/>
    <property type="molecule type" value="Transcribed_RNA"/>
</dbReference>
<dbReference type="PANTHER" id="PTHR46481:SF10">
    <property type="entry name" value="ZINC FINGER BED DOMAIN-CONTAINING PROTEIN 39"/>
    <property type="match status" value="1"/>
</dbReference>
<evidence type="ECO:0000256" key="1">
    <source>
        <dbReference type="ARBA" id="ARBA00004123"/>
    </source>
</evidence>
<sequence length="328" mass="37516">MIRRKDSIIWDYFTSVSETSEKCNLCRSVFKHAKGSTSNLRRHMVSRHSTVSLTPRPGLSTVQPQPQEPEDEDQIIFGEGQQPPQSPQPHQLPQAQQPPQAQQIPQSQRPLQPQRTKQPVRSQSTIQQYLNRPVPSSKRKEIDQQLVRMICKEYHPFRLVEEPEFIKLMKLMNPGYELPSRKTVSSSLLPVLYEKVHAEVQEQIDKAKFVSITTDGWTSITHESFYAITAHFIAENGTLQFKLLSCERFPPDKAHDSQNIAQYLNQTFDEWGIVNKVVAVTTDNASVMVNAINQLGFRQIGCFAHTLNLVVQHSLKKISSVSLNTDWF</sequence>
<feature type="compositionally biased region" description="Basic residues" evidence="9">
    <location>
        <begin position="36"/>
        <end position="46"/>
    </location>
</feature>
<evidence type="ECO:0000256" key="7">
    <source>
        <dbReference type="ARBA" id="ARBA00023242"/>
    </source>
</evidence>
<dbReference type="GO" id="GO:0009791">
    <property type="term" value="P:post-embryonic development"/>
    <property type="evidence" value="ECO:0007669"/>
    <property type="project" value="UniProtKB-ARBA"/>
</dbReference>
<dbReference type="SUPFAM" id="SSF53098">
    <property type="entry name" value="Ribonuclease H-like"/>
    <property type="match status" value="1"/>
</dbReference>
<dbReference type="InterPro" id="IPR012337">
    <property type="entry name" value="RNaseH-like_sf"/>
</dbReference>
<dbReference type="GO" id="GO:0005634">
    <property type="term" value="C:nucleus"/>
    <property type="evidence" value="ECO:0007669"/>
    <property type="project" value="UniProtKB-SubCell"/>
</dbReference>
<feature type="compositionally biased region" description="Polar residues" evidence="9">
    <location>
        <begin position="116"/>
        <end position="130"/>
    </location>
</feature>
<evidence type="ECO:0000256" key="4">
    <source>
        <dbReference type="ARBA" id="ARBA00022833"/>
    </source>
</evidence>
<proteinExistence type="predicted"/>
<evidence type="ECO:0000256" key="5">
    <source>
        <dbReference type="ARBA" id="ARBA00023015"/>
    </source>
</evidence>
<keyword evidence="6" id="KW-0804">Transcription</keyword>
<evidence type="ECO:0000256" key="9">
    <source>
        <dbReference type="SAM" id="MobiDB-lite"/>
    </source>
</evidence>
<evidence type="ECO:0000313" key="11">
    <source>
        <dbReference type="EMBL" id="CAG6743273.1"/>
    </source>
</evidence>
<feature type="domain" description="BED-type" evidence="10">
    <location>
        <begin position="4"/>
        <end position="48"/>
    </location>
</feature>
<dbReference type="AlphaFoldDB" id="A0A8D8Z902"/>
<name>A0A8D8Z902_9HEMI</name>
<dbReference type="GO" id="GO:0003677">
    <property type="term" value="F:DNA binding"/>
    <property type="evidence" value="ECO:0007669"/>
    <property type="project" value="InterPro"/>
</dbReference>
<evidence type="ECO:0000256" key="2">
    <source>
        <dbReference type="ARBA" id="ARBA00022723"/>
    </source>
</evidence>
<feature type="compositionally biased region" description="Low complexity" evidence="9">
    <location>
        <begin position="88"/>
        <end position="115"/>
    </location>
</feature>